<name>A0AA39ILR5_9BILA</name>
<dbReference type="Proteomes" id="UP001175271">
    <property type="component" value="Unassembled WGS sequence"/>
</dbReference>
<feature type="compositionally biased region" description="Basic and acidic residues" evidence="1">
    <location>
        <begin position="53"/>
        <end position="91"/>
    </location>
</feature>
<comment type="caution">
    <text evidence="2">The sequence shown here is derived from an EMBL/GenBank/DDBJ whole genome shotgun (WGS) entry which is preliminary data.</text>
</comment>
<gene>
    <name evidence="2" type="ORF">QR680_009817</name>
</gene>
<evidence type="ECO:0000313" key="3">
    <source>
        <dbReference type="Proteomes" id="UP001175271"/>
    </source>
</evidence>
<accession>A0AA39ILR5</accession>
<reference evidence="2" key="1">
    <citation type="submission" date="2023-06" db="EMBL/GenBank/DDBJ databases">
        <title>Genomic analysis of the entomopathogenic nematode Steinernema hermaphroditum.</title>
        <authorList>
            <person name="Schwarz E.M."/>
            <person name="Heppert J.K."/>
            <person name="Baniya A."/>
            <person name="Schwartz H.T."/>
            <person name="Tan C.-H."/>
            <person name="Antoshechkin I."/>
            <person name="Sternberg P.W."/>
            <person name="Goodrich-Blair H."/>
            <person name="Dillman A.R."/>
        </authorList>
    </citation>
    <scope>NUCLEOTIDE SEQUENCE</scope>
    <source>
        <strain evidence="2">PS9179</strain>
        <tissue evidence="2">Whole animal</tissue>
    </source>
</reference>
<organism evidence="2 3">
    <name type="scientific">Steinernema hermaphroditum</name>
    <dbReference type="NCBI Taxonomy" id="289476"/>
    <lineage>
        <taxon>Eukaryota</taxon>
        <taxon>Metazoa</taxon>
        <taxon>Ecdysozoa</taxon>
        <taxon>Nematoda</taxon>
        <taxon>Chromadorea</taxon>
        <taxon>Rhabditida</taxon>
        <taxon>Tylenchina</taxon>
        <taxon>Panagrolaimomorpha</taxon>
        <taxon>Strongyloidoidea</taxon>
        <taxon>Steinernematidae</taxon>
        <taxon>Steinernema</taxon>
    </lineage>
</organism>
<keyword evidence="3" id="KW-1185">Reference proteome</keyword>
<proteinExistence type="predicted"/>
<feature type="region of interest" description="Disordered" evidence="1">
    <location>
        <begin position="42"/>
        <end position="91"/>
    </location>
</feature>
<evidence type="ECO:0000313" key="2">
    <source>
        <dbReference type="EMBL" id="KAK0426638.1"/>
    </source>
</evidence>
<dbReference type="EMBL" id="JAUCMV010000001">
    <property type="protein sequence ID" value="KAK0426638.1"/>
    <property type="molecule type" value="Genomic_DNA"/>
</dbReference>
<sequence>MPAMTSPPLESILLELDATKSEHQKRFQLKCGDQSFIVDVDSRRPRPVTLYKKASEPPRPPPDRRSSSAGSHGEESEEKKKEEAAIESIKK</sequence>
<evidence type="ECO:0000256" key="1">
    <source>
        <dbReference type="SAM" id="MobiDB-lite"/>
    </source>
</evidence>
<dbReference type="AlphaFoldDB" id="A0AA39ILR5"/>
<protein>
    <submittedName>
        <fullName evidence="2">Uncharacterized protein</fullName>
    </submittedName>
</protein>